<keyword evidence="5 13" id="KW-0963">Cytoplasm</keyword>
<dbReference type="PANTHER" id="PTHR17490:SF16">
    <property type="entry name" value="THREONYLCARBAMOYL-AMP SYNTHASE"/>
    <property type="match status" value="1"/>
</dbReference>
<dbReference type="InterPro" id="IPR010923">
    <property type="entry name" value="T(6)A37_SUA5"/>
</dbReference>
<dbReference type="PROSITE" id="PS51163">
    <property type="entry name" value="YRDC"/>
    <property type="match status" value="1"/>
</dbReference>
<dbReference type="EC" id="2.7.7.87" evidence="3 13"/>
<name>A0ABT6YDF8_9BACT</name>
<comment type="subcellular location">
    <subcellularLocation>
        <location evidence="1 13">Cytoplasm</location>
    </subcellularLocation>
</comment>
<sequence length="324" mass="35442">MILSTSVQLAKTYLEKGGVIGLPTETVYGLAGNIWDQEAINKIFTIKERPKNHPLIAHVAHWEQVESIASDIPVKAQLLAERFWPGPLTMILSAKPTIPSEAIAGLGTIAVRMPEHPLALKLLSTIPFPLVAPSANPFGKISPTSAMHVFSYFKGKIPLTLDGGNCKVGLESTIIGFKDDAVVIYRQGIISKDDILEVLPNTAVYYDIDNQSNYPGSHRSHYAPKTPLIITESFEETVKKYVDKKIGLLTMGTSGVDFSSSAEVRNLSKTEDLKEAASNLYAQLHELDNLNLDVIVVKLFPTTNLGIALNDKLFRASSQFDQNA</sequence>
<protein>
    <recommendedName>
        <fullName evidence="4 13">Threonylcarbamoyl-AMP synthase</fullName>
        <shortName evidence="13">TC-AMP synthase</shortName>
        <ecNumber evidence="3 13">2.7.7.87</ecNumber>
    </recommendedName>
    <alternativeName>
        <fullName evidence="11 13">L-threonylcarbamoyladenylate synthase</fullName>
    </alternativeName>
</protein>
<dbReference type="SUPFAM" id="SSF55821">
    <property type="entry name" value="YrdC/RibB"/>
    <property type="match status" value="1"/>
</dbReference>
<proteinExistence type="inferred from homology"/>
<evidence type="ECO:0000256" key="6">
    <source>
        <dbReference type="ARBA" id="ARBA00022679"/>
    </source>
</evidence>
<keyword evidence="10 13" id="KW-0067">ATP-binding</keyword>
<evidence type="ECO:0000256" key="8">
    <source>
        <dbReference type="ARBA" id="ARBA00022695"/>
    </source>
</evidence>
<feature type="domain" description="YrdC-like" evidence="14">
    <location>
        <begin position="4"/>
        <end position="190"/>
    </location>
</feature>
<reference evidence="15 16" key="1">
    <citation type="submission" date="2023-05" db="EMBL/GenBank/DDBJ databases">
        <title>Novel species of genus Flectobacillus isolated from stream in China.</title>
        <authorList>
            <person name="Lu H."/>
        </authorList>
    </citation>
    <scope>NUCLEOTIDE SEQUENCE [LARGE SCALE GENOMIC DNA]</scope>
    <source>
        <strain evidence="15 16">KCTC 42575</strain>
    </source>
</reference>
<evidence type="ECO:0000256" key="11">
    <source>
        <dbReference type="ARBA" id="ARBA00029774"/>
    </source>
</evidence>
<evidence type="ECO:0000256" key="1">
    <source>
        <dbReference type="ARBA" id="ARBA00004496"/>
    </source>
</evidence>
<evidence type="ECO:0000313" key="15">
    <source>
        <dbReference type="EMBL" id="MDI9861620.1"/>
    </source>
</evidence>
<dbReference type="EMBL" id="JASHIF010000021">
    <property type="protein sequence ID" value="MDI9861620.1"/>
    <property type="molecule type" value="Genomic_DNA"/>
</dbReference>
<dbReference type="GO" id="GO:0061710">
    <property type="term" value="F:L-threonylcarbamoyladenylate synthase"/>
    <property type="evidence" value="ECO:0007669"/>
    <property type="project" value="UniProtKB-EC"/>
</dbReference>
<comment type="function">
    <text evidence="13">Required for the formation of a threonylcarbamoyl group on adenosine at position 37 (t(6)A37) in tRNAs that read codons beginning with adenine.</text>
</comment>
<accession>A0ABT6YDF8</accession>
<keyword evidence="6 13" id="KW-0808">Transferase</keyword>
<keyword evidence="7 13" id="KW-0819">tRNA processing</keyword>
<dbReference type="Proteomes" id="UP001236507">
    <property type="component" value="Unassembled WGS sequence"/>
</dbReference>
<dbReference type="InterPro" id="IPR017945">
    <property type="entry name" value="DHBP_synth_RibB-like_a/b_dom"/>
</dbReference>
<dbReference type="Pfam" id="PF01300">
    <property type="entry name" value="Sua5_yciO_yrdC"/>
    <property type="match status" value="1"/>
</dbReference>
<evidence type="ECO:0000256" key="9">
    <source>
        <dbReference type="ARBA" id="ARBA00022741"/>
    </source>
</evidence>
<dbReference type="InterPro" id="IPR005145">
    <property type="entry name" value="Sua5_C"/>
</dbReference>
<dbReference type="Gene3D" id="3.40.50.11030">
    <property type="entry name" value="Threonylcarbamoyl-AMP synthase, C-terminal domain"/>
    <property type="match status" value="1"/>
</dbReference>
<dbReference type="NCBIfam" id="TIGR00057">
    <property type="entry name" value="L-threonylcarbamoyladenylate synthase"/>
    <property type="match status" value="1"/>
</dbReference>
<dbReference type="Gene3D" id="3.90.870.10">
    <property type="entry name" value="DHBP synthase"/>
    <property type="match status" value="1"/>
</dbReference>
<evidence type="ECO:0000256" key="13">
    <source>
        <dbReference type="PIRNR" id="PIRNR004930"/>
    </source>
</evidence>
<evidence type="ECO:0000256" key="2">
    <source>
        <dbReference type="ARBA" id="ARBA00007663"/>
    </source>
</evidence>
<organism evidence="15 16">
    <name type="scientific">Flectobacillus roseus</name>
    <dbReference type="NCBI Taxonomy" id="502259"/>
    <lineage>
        <taxon>Bacteria</taxon>
        <taxon>Pseudomonadati</taxon>
        <taxon>Bacteroidota</taxon>
        <taxon>Cytophagia</taxon>
        <taxon>Cytophagales</taxon>
        <taxon>Flectobacillaceae</taxon>
        <taxon>Flectobacillus</taxon>
    </lineage>
</organism>
<evidence type="ECO:0000256" key="4">
    <source>
        <dbReference type="ARBA" id="ARBA00015492"/>
    </source>
</evidence>
<evidence type="ECO:0000256" key="3">
    <source>
        <dbReference type="ARBA" id="ARBA00012584"/>
    </source>
</evidence>
<evidence type="ECO:0000313" key="16">
    <source>
        <dbReference type="Proteomes" id="UP001236507"/>
    </source>
</evidence>
<comment type="catalytic activity">
    <reaction evidence="12 13">
        <text>L-threonine + hydrogencarbonate + ATP = L-threonylcarbamoyladenylate + diphosphate + H2O</text>
        <dbReference type="Rhea" id="RHEA:36407"/>
        <dbReference type="ChEBI" id="CHEBI:15377"/>
        <dbReference type="ChEBI" id="CHEBI:17544"/>
        <dbReference type="ChEBI" id="CHEBI:30616"/>
        <dbReference type="ChEBI" id="CHEBI:33019"/>
        <dbReference type="ChEBI" id="CHEBI:57926"/>
        <dbReference type="ChEBI" id="CHEBI:73682"/>
        <dbReference type="EC" id="2.7.7.87"/>
    </reaction>
</comment>
<dbReference type="InterPro" id="IPR038385">
    <property type="entry name" value="Sua5/YwlC_C"/>
</dbReference>
<dbReference type="RefSeq" id="WP_283345992.1">
    <property type="nucleotide sequence ID" value="NZ_JASHIF010000021.1"/>
</dbReference>
<dbReference type="InterPro" id="IPR006070">
    <property type="entry name" value="Sua5-like_dom"/>
</dbReference>
<dbReference type="PANTHER" id="PTHR17490">
    <property type="entry name" value="SUA5"/>
    <property type="match status" value="1"/>
</dbReference>
<comment type="caution">
    <text evidence="15">The sequence shown here is derived from an EMBL/GenBank/DDBJ whole genome shotgun (WGS) entry which is preliminary data.</text>
</comment>
<evidence type="ECO:0000256" key="5">
    <source>
        <dbReference type="ARBA" id="ARBA00022490"/>
    </source>
</evidence>
<comment type="similarity">
    <text evidence="2 13">Belongs to the SUA5 family.</text>
</comment>
<keyword evidence="8 13" id="KW-0548">Nucleotidyltransferase</keyword>
<evidence type="ECO:0000256" key="7">
    <source>
        <dbReference type="ARBA" id="ARBA00022694"/>
    </source>
</evidence>
<keyword evidence="16" id="KW-1185">Reference proteome</keyword>
<dbReference type="Pfam" id="PF03481">
    <property type="entry name" value="Sua5_C"/>
    <property type="match status" value="1"/>
</dbReference>
<dbReference type="InterPro" id="IPR050156">
    <property type="entry name" value="TC-AMP_synthase_SUA5"/>
</dbReference>
<dbReference type="PIRSF" id="PIRSF004930">
    <property type="entry name" value="Tln_factor_SUA5"/>
    <property type="match status" value="1"/>
</dbReference>
<keyword evidence="9 13" id="KW-0547">Nucleotide-binding</keyword>
<evidence type="ECO:0000256" key="12">
    <source>
        <dbReference type="ARBA" id="ARBA00048366"/>
    </source>
</evidence>
<gene>
    <name evidence="15" type="ORF">QM524_20535</name>
</gene>
<evidence type="ECO:0000256" key="10">
    <source>
        <dbReference type="ARBA" id="ARBA00022840"/>
    </source>
</evidence>
<evidence type="ECO:0000259" key="14">
    <source>
        <dbReference type="PROSITE" id="PS51163"/>
    </source>
</evidence>